<keyword evidence="5" id="KW-0560">Oxidoreductase</keyword>
<evidence type="ECO:0008006" key="8">
    <source>
        <dbReference type="Google" id="ProtNLM"/>
    </source>
</evidence>
<evidence type="ECO:0000256" key="2">
    <source>
        <dbReference type="ARBA" id="ARBA00022630"/>
    </source>
</evidence>
<dbReference type="InterPro" id="IPR050346">
    <property type="entry name" value="FMO-like"/>
</dbReference>
<organism evidence="6 7">
    <name type="scientific">Aspergillus pseudoustus</name>
    <dbReference type="NCBI Taxonomy" id="1810923"/>
    <lineage>
        <taxon>Eukaryota</taxon>
        <taxon>Fungi</taxon>
        <taxon>Dikarya</taxon>
        <taxon>Ascomycota</taxon>
        <taxon>Pezizomycotina</taxon>
        <taxon>Eurotiomycetes</taxon>
        <taxon>Eurotiomycetidae</taxon>
        <taxon>Eurotiales</taxon>
        <taxon>Aspergillaceae</taxon>
        <taxon>Aspergillus</taxon>
        <taxon>Aspergillus subgen. Nidulantes</taxon>
    </lineage>
</organism>
<dbReference type="Pfam" id="PF00743">
    <property type="entry name" value="FMO-like"/>
    <property type="match status" value="2"/>
</dbReference>
<evidence type="ECO:0000313" key="6">
    <source>
        <dbReference type="EMBL" id="KAL2856533.1"/>
    </source>
</evidence>
<evidence type="ECO:0000256" key="1">
    <source>
        <dbReference type="ARBA" id="ARBA00009183"/>
    </source>
</evidence>
<keyword evidence="2" id="KW-0285">Flavoprotein</keyword>
<keyword evidence="3" id="KW-0274">FAD</keyword>
<comment type="caution">
    <text evidence="6">The sequence shown here is derived from an EMBL/GenBank/DDBJ whole genome shotgun (WGS) entry which is preliminary data.</text>
</comment>
<keyword evidence="7" id="KW-1185">Reference proteome</keyword>
<dbReference type="Proteomes" id="UP001610446">
    <property type="component" value="Unassembled WGS sequence"/>
</dbReference>
<dbReference type="InterPro" id="IPR036188">
    <property type="entry name" value="FAD/NAD-bd_sf"/>
</dbReference>
<dbReference type="InterPro" id="IPR000960">
    <property type="entry name" value="Flavin_mOase"/>
</dbReference>
<sequence length="487" mass="54236">MAPRIKSVAIIGAGPAGAIAVDAFAQEHAFDRIRVFERREKAGGCWLYDEEEPAPLADFDALAARTADQAVASPGKLPGYFQRSQQHRFDDTPVYPALEANIDADIMQFSQEAIPEVRSAASVKLHGPETPFRHHTVIQKYIESLLTRKGYSRLVEYNTTVENAEKRDVDGASKWVLTLRKQTPGLEKDYWWQEEFDALVVATGHYTVPYVPQIKGLKEFAAAAPGSVIHTKAFRRPESYRGKKVITVGASVSGADTAVSLVGVAKGPIYAAVRGNYNGYFGDEAFKHPQIQRKPPISHIEGTGSQRTVHFEDGTSVTGVDHIILGTGYTWTLPFLPSVPTRNNRVPDLYLHIFHQSDPTIAFIGAVAAGFTFKVFEWQSVFAARVFAGKATLPPLEEQKDWEAKRIEQRGDGVKFTLISPDFEKYFELLRKLATEPKEGEPGRRLPQFDPSWVGTFAASHQRRIKMWKRANEEAAKGLERQIASKL</sequence>
<comment type="similarity">
    <text evidence="1">Belongs to the FMO family.</text>
</comment>
<dbReference type="EMBL" id="JBFXLU010000007">
    <property type="protein sequence ID" value="KAL2856533.1"/>
    <property type="molecule type" value="Genomic_DNA"/>
</dbReference>
<name>A0ABR4KW79_9EURO</name>
<reference evidence="6 7" key="1">
    <citation type="submission" date="2024-07" db="EMBL/GenBank/DDBJ databases">
        <title>Section-level genome sequencing and comparative genomics of Aspergillus sections Usti and Cavernicolus.</title>
        <authorList>
            <consortium name="Lawrence Berkeley National Laboratory"/>
            <person name="Nybo J.L."/>
            <person name="Vesth T.C."/>
            <person name="Theobald S."/>
            <person name="Frisvad J.C."/>
            <person name="Larsen T.O."/>
            <person name="Kjaerboelling I."/>
            <person name="Rothschild-Mancinelli K."/>
            <person name="Lyhne E.K."/>
            <person name="Kogle M.E."/>
            <person name="Barry K."/>
            <person name="Clum A."/>
            <person name="Na H."/>
            <person name="Ledsgaard L."/>
            <person name="Lin J."/>
            <person name="Lipzen A."/>
            <person name="Kuo A."/>
            <person name="Riley R."/>
            <person name="Mondo S."/>
            <person name="Labutti K."/>
            <person name="Haridas S."/>
            <person name="Pangalinan J."/>
            <person name="Salamov A.A."/>
            <person name="Simmons B.A."/>
            <person name="Magnuson J.K."/>
            <person name="Chen J."/>
            <person name="Drula E."/>
            <person name="Henrissat B."/>
            <person name="Wiebenga A."/>
            <person name="Lubbers R.J."/>
            <person name="Gomes A.C."/>
            <person name="Makela M.R."/>
            <person name="Stajich J."/>
            <person name="Grigoriev I.V."/>
            <person name="Mortensen U.H."/>
            <person name="De Vries R.P."/>
            <person name="Baker S.E."/>
            <person name="Andersen M.R."/>
        </authorList>
    </citation>
    <scope>NUCLEOTIDE SEQUENCE [LARGE SCALE GENOMIC DNA]</scope>
    <source>
        <strain evidence="6 7">CBS 123904</strain>
    </source>
</reference>
<keyword evidence="4" id="KW-0521">NADP</keyword>
<evidence type="ECO:0000313" key="7">
    <source>
        <dbReference type="Proteomes" id="UP001610446"/>
    </source>
</evidence>
<dbReference type="InterPro" id="IPR020946">
    <property type="entry name" value="Flavin_mOase-like"/>
</dbReference>
<dbReference type="PIRSF" id="PIRSF000332">
    <property type="entry name" value="FMO"/>
    <property type="match status" value="1"/>
</dbReference>
<gene>
    <name evidence="6" type="ORF">BJY01DRAFT_179781</name>
</gene>
<protein>
    <recommendedName>
        <fullName evidence="8">FAD/NAD(P)-binding domain-containing protein</fullName>
    </recommendedName>
</protein>
<evidence type="ECO:0000256" key="4">
    <source>
        <dbReference type="ARBA" id="ARBA00022857"/>
    </source>
</evidence>
<dbReference type="Gene3D" id="3.50.50.60">
    <property type="entry name" value="FAD/NAD(P)-binding domain"/>
    <property type="match status" value="2"/>
</dbReference>
<dbReference type="PRINTS" id="PR00370">
    <property type="entry name" value="FMOXYGENASE"/>
</dbReference>
<evidence type="ECO:0000256" key="3">
    <source>
        <dbReference type="ARBA" id="ARBA00022827"/>
    </source>
</evidence>
<dbReference type="PANTHER" id="PTHR23023">
    <property type="entry name" value="DIMETHYLANILINE MONOOXYGENASE"/>
    <property type="match status" value="1"/>
</dbReference>
<accession>A0ABR4KW79</accession>
<proteinExistence type="inferred from homology"/>
<evidence type="ECO:0000256" key="5">
    <source>
        <dbReference type="ARBA" id="ARBA00023002"/>
    </source>
</evidence>
<dbReference type="SUPFAM" id="SSF51905">
    <property type="entry name" value="FAD/NAD(P)-binding domain"/>
    <property type="match status" value="2"/>
</dbReference>